<dbReference type="InterPro" id="IPR033113">
    <property type="entry name" value="PLA2_histidine"/>
</dbReference>
<proteinExistence type="predicted"/>
<evidence type="ECO:0000256" key="9">
    <source>
        <dbReference type="ARBA" id="ARBA00022963"/>
    </source>
</evidence>
<dbReference type="GO" id="GO:0006644">
    <property type="term" value="P:phospholipid metabolic process"/>
    <property type="evidence" value="ECO:0007669"/>
    <property type="project" value="InterPro"/>
</dbReference>
<dbReference type="AlphaFoldDB" id="A0A6L2PLX7"/>
<evidence type="ECO:0000313" key="16">
    <source>
        <dbReference type="Proteomes" id="UP000502823"/>
    </source>
</evidence>
<gene>
    <name evidence="15" type="ORF">Cfor_06872</name>
</gene>
<dbReference type="FunFam" id="1.20.90.10:FF:000002">
    <property type="entry name" value="Phospholipase A2 group III"/>
    <property type="match status" value="1"/>
</dbReference>
<evidence type="ECO:0000256" key="8">
    <source>
        <dbReference type="ARBA" id="ARBA00022837"/>
    </source>
</evidence>
<dbReference type="Proteomes" id="UP000502823">
    <property type="component" value="Unassembled WGS sequence"/>
</dbReference>
<dbReference type="Gene3D" id="1.20.90.10">
    <property type="entry name" value="Phospholipase A2 domain"/>
    <property type="match status" value="1"/>
</dbReference>
<dbReference type="EC" id="3.1.1.4" evidence="3"/>
<evidence type="ECO:0000256" key="7">
    <source>
        <dbReference type="ARBA" id="ARBA00022801"/>
    </source>
</evidence>
<evidence type="ECO:0000259" key="14">
    <source>
        <dbReference type="Pfam" id="PF05826"/>
    </source>
</evidence>
<dbReference type="GO" id="GO:0004623">
    <property type="term" value="F:phospholipase A2 activity"/>
    <property type="evidence" value="ECO:0007669"/>
    <property type="project" value="UniProtKB-EC"/>
</dbReference>
<keyword evidence="5" id="KW-0964">Secreted</keyword>
<comment type="cofactor">
    <cofactor evidence="1">
        <name>Ca(2+)</name>
        <dbReference type="ChEBI" id="CHEBI:29108"/>
    </cofactor>
</comment>
<dbReference type="GO" id="GO:0016042">
    <property type="term" value="P:lipid catabolic process"/>
    <property type="evidence" value="ECO:0007669"/>
    <property type="project" value="UniProtKB-KW"/>
</dbReference>
<evidence type="ECO:0000256" key="1">
    <source>
        <dbReference type="ARBA" id="ARBA00001913"/>
    </source>
</evidence>
<keyword evidence="13" id="KW-1133">Transmembrane helix</keyword>
<evidence type="ECO:0000256" key="12">
    <source>
        <dbReference type="ARBA" id="ARBA00029903"/>
    </source>
</evidence>
<evidence type="ECO:0000256" key="13">
    <source>
        <dbReference type="SAM" id="Phobius"/>
    </source>
</evidence>
<evidence type="ECO:0000256" key="2">
    <source>
        <dbReference type="ARBA" id="ARBA00004613"/>
    </source>
</evidence>
<keyword evidence="11" id="KW-1015">Disulfide bond</keyword>
<comment type="subcellular location">
    <subcellularLocation>
        <location evidence="2">Secreted</location>
    </subcellularLocation>
</comment>
<dbReference type="InterPro" id="IPR036444">
    <property type="entry name" value="PLipase_A2_dom_sf"/>
</dbReference>
<name>A0A6L2PLX7_COPFO</name>
<dbReference type="InterPro" id="IPR016090">
    <property type="entry name" value="PLA2-like_dom"/>
</dbReference>
<evidence type="ECO:0000256" key="4">
    <source>
        <dbReference type="ARBA" id="ARBA00021721"/>
    </source>
</evidence>
<keyword evidence="13" id="KW-0812">Transmembrane</keyword>
<sequence>MSILDRRLVAIPAVDAVTEMPTMSRAREMRTIPSGGAFLSLSVVGLALLVIGPVLIKAQSSPRTQSPYKGFSGLWVKSDSVKQVYYHDQTVAVVELGPGKILQNCELVEVTTPKEVNKTLRSLLSLSAPMDISFEEMLQLMNQCHDFVSPLETSEKSSKSPRVAETVLFGIVPGTKWCGNSDIAKTYFDLGREKEVDKCCRTHDLCPVKVQPYRTRYNLTNEHFYTKSHCACDNKLFQCLKDKNTPLSRLIGNVYFNIIKVPCVDDIPPACDESGCVTKKFRKARPFP</sequence>
<feature type="domain" description="Phospholipase A2-like central" evidence="14">
    <location>
        <begin position="171"/>
        <end position="265"/>
    </location>
</feature>
<protein>
    <recommendedName>
        <fullName evidence="4">Phospholipase A2</fullName>
        <ecNumber evidence="3">3.1.1.4</ecNumber>
    </recommendedName>
    <alternativeName>
        <fullName evidence="12">Phosphatidylcholine 2-acylhydrolase</fullName>
    </alternativeName>
</protein>
<evidence type="ECO:0000313" key="15">
    <source>
        <dbReference type="EMBL" id="GFG32102.1"/>
    </source>
</evidence>
<keyword evidence="10" id="KW-0443">Lipid metabolism</keyword>
<evidence type="ECO:0000256" key="11">
    <source>
        <dbReference type="ARBA" id="ARBA00023157"/>
    </source>
</evidence>
<dbReference type="PROSITE" id="PS00118">
    <property type="entry name" value="PA2_HIS"/>
    <property type="match status" value="1"/>
</dbReference>
<dbReference type="OrthoDB" id="6501032at2759"/>
<evidence type="ECO:0000256" key="10">
    <source>
        <dbReference type="ARBA" id="ARBA00023098"/>
    </source>
</evidence>
<dbReference type="GO" id="GO:0046872">
    <property type="term" value="F:metal ion binding"/>
    <property type="evidence" value="ECO:0007669"/>
    <property type="project" value="UniProtKB-KW"/>
</dbReference>
<keyword evidence="16" id="KW-1185">Reference proteome</keyword>
<comment type="caution">
    <text evidence="15">The sequence shown here is derived from an EMBL/GenBank/DDBJ whole genome shotgun (WGS) entry which is preliminary data.</text>
</comment>
<dbReference type="CDD" id="cd04704">
    <property type="entry name" value="PLA2_bee_venom_like"/>
    <property type="match status" value="1"/>
</dbReference>
<evidence type="ECO:0000256" key="5">
    <source>
        <dbReference type="ARBA" id="ARBA00022525"/>
    </source>
</evidence>
<organism evidence="15 16">
    <name type="scientific">Coptotermes formosanus</name>
    <name type="common">Formosan subterranean termite</name>
    <dbReference type="NCBI Taxonomy" id="36987"/>
    <lineage>
        <taxon>Eukaryota</taxon>
        <taxon>Metazoa</taxon>
        <taxon>Ecdysozoa</taxon>
        <taxon>Arthropoda</taxon>
        <taxon>Hexapoda</taxon>
        <taxon>Insecta</taxon>
        <taxon>Pterygota</taxon>
        <taxon>Neoptera</taxon>
        <taxon>Polyneoptera</taxon>
        <taxon>Dictyoptera</taxon>
        <taxon>Blattodea</taxon>
        <taxon>Blattoidea</taxon>
        <taxon>Termitoidae</taxon>
        <taxon>Rhinotermitidae</taxon>
        <taxon>Coptotermes</taxon>
    </lineage>
</organism>
<dbReference type="GO" id="GO:0050482">
    <property type="term" value="P:arachidonate secretion"/>
    <property type="evidence" value="ECO:0007669"/>
    <property type="project" value="InterPro"/>
</dbReference>
<keyword evidence="9" id="KW-0442">Lipid degradation</keyword>
<evidence type="ECO:0000256" key="3">
    <source>
        <dbReference type="ARBA" id="ARBA00013278"/>
    </source>
</evidence>
<accession>A0A6L2PLX7</accession>
<keyword evidence="13" id="KW-0472">Membrane</keyword>
<dbReference type="Pfam" id="PF05826">
    <property type="entry name" value="Phospholip_A2_2"/>
    <property type="match status" value="1"/>
</dbReference>
<keyword evidence="6" id="KW-0479">Metal-binding</keyword>
<dbReference type="EMBL" id="BLKM01000350">
    <property type="protein sequence ID" value="GFG32102.1"/>
    <property type="molecule type" value="Genomic_DNA"/>
</dbReference>
<keyword evidence="7" id="KW-0378">Hydrolase</keyword>
<dbReference type="PANTHER" id="PTHR12253">
    <property type="entry name" value="RH14732P"/>
    <property type="match status" value="1"/>
</dbReference>
<dbReference type="SUPFAM" id="SSF48619">
    <property type="entry name" value="Phospholipase A2, PLA2"/>
    <property type="match status" value="1"/>
</dbReference>
<feature type="transmembrane region" description="Helical" evidence="13">
    <location>
        <begin position="35"/>
        <end position="56"/>
    </location>
</feature>
<dbReference type="GO" id="GO:0005576">
    <property type="term" value="C:extracellular region"/>
    <property type="evidence" value="ECO:0007669"/>
    <property type="project" value="UniProtKB-SubCell"/>
</dbReference>
<keyword evidence="8" id="KW-0106">Calcium</keyword>
<dbReference type="InParanoid" id="A0A6L2PLX7"/>
<evidence type="ECO:0000256" key="6">
    <source>
        <dbReference type="ARBA" id="ARBA00022723"/>
    </source>
</evidence>
<reference evidence="16" key="1">
    <citation type="submission" date="2020-01" db="EMBL/GenBank/DDBJ databases">
        <title>Draft genome sequence of the Termite Coptotermes fromosanus.</title>
        <authorList>
            <person name="Itakura S."/>
            <person name="Yosikawa Y."/>
            <person name="Umezawa K."/>
        </authorList>
    </citation>
    <scope>NUCLEOTIDE SEQUENCE [LARGE SCALE GENOMIC DNA]</scope>
</reference>